<comment type="caution">
    <text evidence="2">The sequence shown here is derived from an EMBL/GenBank/DDBJ whole genome shotgun (WGS) entry which is preliminary data.</text>
</comment>
<dbReference type="PROSITE" id="PS51257">
    <property type="entry name" value="PROKAR_LIPOPROTEIN"/>
    <property type="match status" value="1"/>
</dbReference>
<dbReference type="EMBL" id="JADQBC010000019">
    <property type="protein sequence ID" value="MBR8827078.1"/>
    <property type="molecule type" value="Genomic_DNA"/>
</dbReference>
<gene>
    <name evidence="2" type="ORF">DSM107014_04075</name>
</gene>
<accession>A0A941GX19</accession>
<sequence>MRTICLCLLLIVVSLGLISCGDRLESTGDSPSPQPLKSKLSEVAPPPVIRELAQTLESYQPQVSILSPKSNQLLQDTSVNVQLQVRDLPLFQNEALSIGPHLNLILDNEPSRPIYNVKDSFLLEDLSPGTHSIRVFASRPWDESFKNEGAYDQVTFHIFSKTEDNNPDLSQPLLTYNSPQGTYGAEPILLDFYLTNAPLHLVAQQKEDDQISDWRIRATINGQSFLLDSWQPVYLKGFNEGKNWVQLEFIDEAGNNIKNVFNNTVRVITYQPNGEDTLSKLVRGELSLAVARGLVDPNYQPPTPPLEEPPIVEPETPVVIEPETTQPVEPESPVVIEPEATQPIEPESPVVIEPETTQPIEPETEANALEAEITTNESDRLK</sequence>
<evidence type="ECO:0008006" key="4">
    <source>
        <dbReference type="Google" id="ProtNLM"/>
    </source>
</evidence>
<evidence type="ECO:0000256" key="1">
    <source>
        <dbReference type="SAM" id="MobiDB-lite"/>
    </source>
</evidence>
<proteinExistence type="predicted"/>
<dbReference type="Proteomes" id="UP000767446">
    <property type="component" value="Unassembled WGS sequence"/>
</dbReference>
<feature type="compositionally biased region" description="Low complexity" evidence="1">
    <location>
        <begin position="340"/>
        <end position="361"/>
    </location>
</feature>
<protein>
    <recommendedName>
        <fullName evidence="4">FHA domain containing protein</fullName>
    </recommendedName>
</protein>
<evidence type="ECO:0000313" key="2">
    <source>
        <dbReference type="EMBL" id="MBR8827078.1"/>
    </source>
</evidence>
<evidence type="ECO:0000313" key="3">
    <source>
        <dbReference type="Proteomes" id="UP000767446"/>
    </source>
</evidence>
<feature type="region of interest" description="Disordered" evidence="1">
    <location>
        <begin position="340"/>
        <end position="382"/>
    </location>
</feature>
<name>A0A941GX19_9CHRO</name>
<organism evidence="2 3">
    <name type="scientific">Gomphosphaeria aponina SAG 52.96 = DSM 107014</name>
    <dbReference type="NCBI Taxonomy" id="1521640"/>
    <lineage>
        <taxon>Bacteria</taxon>
        <taxon>Bacillati</taxon>
        <taxon>Cyanobacteriota</taxon>
        <taxon>Cyanophyceae</taxon>
        <taxon>Oscillatoriophycideae</taxon>
        <taxon>Chroococcales</taxon>
        <taxon>Gomphosphaeriaceae</taxon>
        <taxon>Gomphosphaeria</taxon>
    </lineage>
</organism>
<dbReference type="AlphaFoldDB" id="A0A941GX19"/>
<reference evidence="2" key="1">
    <citation type="submission" date="2021-02" db="EMBL/GenBank/DDBJ databases">
        <title>Metagenome analyses of Stigonema ocellatum DSM 106950, Chlorogloea purpurea SAG 13.99 and Gomphosphaeria aponina DSM 107014.</title>
        <authorList>
            <person name="Marter P."/>
            <person name="Huang S."/>
        </authorList>
    </citation>
    <scope>NUCLEOTIDE SEQUENCE</scope>
    <source>
        <strain evidence="2">JP213</strain>
    </source>
</reference>